<reference evidence="2" key="1">
    <citation type="journal article" date="2021" name="Sci. Rep.">
        <title>Diploid genomic architecture of Nitzschia inconspicua, an elite biomass production diatom.</title>
        <authorList>
            <person name="Oliver A."/>
            <person name="Podell S."/>
            <person name="Pinowska A."/>
            <person name="Traller J.C."/>
            <person name="Smith S.R."/>
            <person name="McClure R."/>
            <person name="Beliaev A."/>
            <person name="Bohutskyi P."/>
            <person name="Hill E.A."/>
            <person name="Rabines A."/>
            <person name="Zheng H."/>
            <person name="Allen L.Z."/>
            <person name="Kuo A."/>
            <person name="Grigoriev I.V."/>
            <person name="Allen A.E."/>
            <person name="Hazlebeck D."/>
            <person name="Allen E.E."/>
        </authorList>
    </citation>
    <scope>NUCLEOTIDE SEQUENCE</scope>
    <source>
        <strain evidence="2">Hildebrandi</strain>
    </source>
</reference>
<feature type="chain" id="PRO_5039941813" evidence="1">
    <location>
        <begin position="17"/>
        <end position="152"/>
    </location>
</feature>
<dbReference type="EMBL" id="JAGRRH010000015">
    <property type="protein sequence ID" value="KAG7356924.1"/>
    <property type="molecule type" value="Genomic_DNA"/>
</dbReference>
<gene>
    <name evidence="2" type="ORF">IV203_001612</name>
</gene>
<keyword evidence="1" id="KW-0732">Signal</keyword>
<dbReference type="Proteomes" id="UP000693970">
    <property type="component" value="Unassembled WGS sequence"/>
</dbReference>
<name>A0A9K3PTQ9_9STRA</name>
<proteinExistence type="predicted"/>
<organism evidence="2 3">
    <name type="scientific">Nitzschia inconspicua</name>
    <dbReference type="NCBI Taxonomy" id="303405"/>
    <lineage>
        <taxon>Eukaryota</taxon>
        <taxon>Sar</taxon>
        <taxon>Stramenopiles</taxon>
        <taxon>Ochrophyta</taxon>
        <taxon>Bacillariophyta</taxon>
        <taxon>Bacillariophyceae</taxon>
        <taxon>Bacillariophycidae</taxon>
        <taxon>Bacillariales</taxon>
        <taxon>Bacillariaceae</taxon>
        <taxon>Nitzschia</taxon>
    </lineage>
</organism>
<evidence type="ECO:0000256" key="1">
    <source>
        <dbReference type="SAM" id="SignalP"/>
    </source>
</evidence>
<dbReference type="AlphaFoldDB" id="A0A9K3PTQ9"/>
<keyword evidence="3" id="KW-1185">Reference proteome</keyword>
<sequence length="152" mass="16766">MKVIAVLFSVMAVATAFAPMTAGRAKTELKKSFFDAVAEMDLFTPVKTQNDYGARKSKNIKTAKLGSNSYVPAGLTAAEYQKIRDADDAKKAANYEKNVKKAGKFLDFTKFYTQRGTDLNQAWAKQPGRGHTFAKTKYSFDTAKDGKKWDGA</sequence>
<comment type="caution">
    <text evidence="2">The sequence shown here is derived from an EMBL/GenBank/DDBJ whole genome shotgun (WGS) entry which is preliminary data.</text>
</comment>
<accession>A0A9K3PTQ9</accession>
<feature type="signal peptide" evidence="1">
    <location>
        <begin position="1"/>
        <end position="16"/>
    </location>
</feature>
<reference evidence="2" key="2">
    <citation type="submission" date="2021-04" db="EMBL/GenBank/DDBJ databases">
        <authorList>
            <person name="Podell S."/>
        </authorList>
    </citation>
    <scope>NUCLEOTIDE SEQUENCE</scope>
    <source>
        <strain evidence="2">Hildebrandi</strain>
    </source>
</reference>
<evidence type="ECO:0000313" key="3">
    <source>
        <dbReference type="Proteomes" id="UP000693970"/>
    </source>
</evidence>
<protein>
    <submittedName>
        <fullName evidence="2">Uncharacterized protein</fullName>
    </submittedName>
</protein>
<dbReference type="OrthoDB" id="41962at2759"/>
<evidence type="ECO:0000313" key="2">
    <source>
        <dbReference type="EMBL" id="KAG7356924.1"/>
    </source>
</evidence>